<organism evidence="2 3">
    <name type="scientific">Caenorhabditis briggsae</name>
    <dbReference type="NCBI Taxonomy" id="6238"/>
    <lineage>
        <taxon>Eukaryota</taxon>
        <taxon>Metazoa</taxon>
        <taxon>Ecdysozoa</taxon>
        <taxon>Nematoda</taxon>
        <taxon>Chromadorea</taxon>
        <taxon>Rhabditida</taxon>
        <taxon>Rhabditina</taxon>
        <taxon>Rhabditomorpha</taxon>
        <taxon>Rhabditoidea</taxon>
        <taxon>Rhabditidae</taxon>
        <taxon>Peloderinae</taxon>
        <taxon>Caenorhabditis</taxon>
    </lineage>
</organism>
<gene>
    <name evidence="2" type="ORF">L3Y34_012691</name>
</gene>
<name>A0AAE8ZS22_CAEBR</name>
<protein>
    <submittedName>
        <fullName evidence="2">Uncharacterized protein</fullName>
    </submittedName>
</protein>
<proteinExistence type="predicted"/>
<feature type="region of interest" description="Disordered" evidence="1">
    <location>
        <begin position="79"/>
        <end position="138"/>
    </location>
</feature>
<dbReference type="Proteomes" id="UP000827892">
    <property type="component" value="Chromosome X"/>
</dbReference>
<evidence type="ECO:0000313" key="3">
    <source>
        <dbReference type="Proteomes" id="UP000827892"/>
    </source>
</evidence>
<evidence type="ECO:0000256" key="1">
    <source>
        <dbReference type="SAM" id="MobiDB-lite"/>
    </source>
</evidence>
<feature type="compositionally biased region" description="Pro residues" evidence="1">
    <location>
        <begin position="80"/>
        <end position="94"/>
    </location>
</feature>
<sequence length="207" mass="22851">MSTTPLILAPISTHMLVPHRLKEAFSKCWAPKGMLEMIASAFMNHFSTKNKAVENRLLAFLCLVGFFFGLPLCAQSPSASDPPVPTSPLPPPPRLYHCKSEPPMMRSEEEHGTPKIITPDGSCSISDSSDDSSDDNIRRATVIRRKTSDDDAFTQISTAESISITPLDFPRQRSLSSVAIYDQEQKNGRSKVLSQLKRPTPIVMPPK</sequence>
<accession>A0AAE8ZS22</accession>
<dbReference type="EMBL" id="CP090896">
    <property type="protein sequence ID" value="ULT83627.1"/>
    <property type="molecule type" value="Genomic_DNA"/>
</dbReference>
<evidence type="ECO:0000313" key="2">
    <source>
        <dbReference type="EMBL" id="ULT83627.1"/>
    </source>
</evidence>
<dbReference type="AlphaFoldDB" id="A0AAE8ZS22"/>
<reference evidence="2 3" key="1">
    <citation type="submission" date="2022-05" db="EMBL/GenBank/DDBJ databases">
        <title>Chromosome-level reference genomes for two strains of Caenorhabditis briggsae: an improved platform for comparative genomics.</title>
        <authorList>
            <person name="Stevens L."/>
            <person name="Andersen E.C."/>
        </authorList>
    </citation>
    <scope>NUCLEOTIDE SEQUENCE [LARGE SCALE GENOMIC DNA]</scope>
    <source>
        <strain evidence="2">QX1410_ONT</strain>
        <tissue evidence="2">Whole-organism</tissue>
    </source>
</reference>